<evidence type="ECO:0000313" key="6">
    <source>
        <dbReference type="EMBL" id="MVB10121.1"/>
    </source>
</evidence>
<dbReference type="InterPro" id="IPR009057">
    <property type="entry name" value="Homeodomain-like_sf"/>
</dbReference>
<evidence type="ECO:0000313" key="8">
    <source>
        <dbReference type="Proteomes" id="UP000469440"/>
    </source>
</evidence>
<dbReference type="AlphaFoldDB" id="A0A6N8HWD7"/>
<dbReference type="RefSeq" id="WP_166525059.1">
    <property type="nucleotide sequence ID" value="NZ_CP060286.1"/>
</dbReference>
<dbReference type="SUPFAM" id="SSF46689">
    <property type="entry name" value="Homeodomain-like"/>
    <property type="match status" value="1"/>
</dbReference>
<keyword evidence="1" id="KW-0805">Transcription regulation</keyword>
<evidence type="ECO:0000256" key="1">
    <source>
        <dbReference type="ARBA" id="ARBA00023015"/>
    </source>
</evidence>
<evidence type="ECO:0000313" key="9">
    <source>
        <dbReference type="Proteomes" id="UP000515909"/>
    </source>
</evidence>
<dbReference type="PRINTS" id="PR00455">
    <property type="entry name" value="HTHTETR"/>
</dbReference>
<feature type="domain" description="HTH tetR-type" evidence="5">
    <location>
        <begin position="9"/>
        <end position="69"/>
    </location>
</feature>
<gene>
    <name evidence="6" type="ORF">CAFE_07960</name>
    <name evidence="7" type="ORF">HCR03_16125</name>
</gene>
<keyword evidence="2 4" id="KW-0238">DNA-binding</keyword>
<keyword evidence="3" id="KW-0804">Transcription</keyword>
<name>A0A6N8HWD7_9FIRM</name>
<dbReference type="SUPFAM" id="SSF48498">
    <property type="entry name" value="Tetracyclin repressor-like, C-terminal domain"/>
    <property type="match status" value="1"/>
</dbReference>
<dbReference type="Gene3D" id="1.10.10.60">
    <property type="entry name" value="Homeodomain-like"/>
    <property type="match status" value="1"/>
</dbReference>
<accession>A0A7G8T999</accession>
<dbReference type="InterPro" id="IPR001647">
    <property type="entry name" value="HTH_TetR"/>
</dbReference>
<dbReference type="EMBL" id="CP060286">
    <property type="protein sequence ID" value="QNK40190.1"/>
    <property type="molecule type" value="Genomic_DNA"/>
</dbReference>
<dbReference type="Proteomes" id="UP000469440">
    <property type="component" value="Unassembled WGS sequence"/>
</dbReference>
<reference evidence="6 8" key="1">
    <citation type="submission" date="2019-09" db="EMBL/GenBank/DDBJ databases">
        <title>Genome sequence of Clostridium sp. EA1.</title>
        <authorList>
            <person name="Poehlein A."/>
            <person name="Bengelsdorf F.R."/>
            <person name="Daniel R."/>
        </authorList>
    </citation>
    <scope>NUCLEOTIDE SEQUENCE [LARGE SCALE GENOMIC DNA]</scope>
    <source>
        <strain evidence="6 8">EA1</strain>
    </source>
</reference>
<feature type="DNA-binding region" description="H-T-H motif" evidence="4">
    <location>
        <begin position="32"/>
        <end position="51"/>
    </location>
</feature>
<evidence type="ECO:0000256" key="2">
    <source>
        <dbReference type="ARBA" id="ARBA00023125"/>
    </source>
</evidence>
<accession>A0A6N8HWD7</accession>
<dbReference type="InterPro" id="IPR036271">
    <property type="entry name" value="Tet_transcr_reg_TetR-rel_C_sf"/>
</dbReference>
<evidence type="ECO:0000256" key="4">
    <source>
        <dbReference type="PROSITE-ProRule" id="PRU00335"/>
    </source>
</evidence>
<sequence length="192" mass="21831">MTLRQKQKEGRRREILDKSLDLFIRHGYTGTSTREISRALGISSGLLFHYYDTKEQLYLEHLKTALDGIRMMEEYLRLSLSPIEVFRQIAESALSYFAVSPATAKVFLLAKQALYADYLTEEMKKTVREMDFAKKLVPTVRAGQKIGEIRQGDSMALALCYFSAIENAAENSVCFPSAPMPEAEWFVSLLKA</sequence>
<evidence type="ECO:0000256" key="3">
    <source>
        <dbReference type="ARBA" id="ARBA00023163"/>
    </source>
</evidence>
<dbReference type="Gene3D" id="1.10.357.10">
    <property type="entry name" value="Tetracycline Repressor, domain 2"/>
    <property type="match status" value="1"/>
</dbReference>
<evidence type="ECO:0000259" key="5">
    <source>
        <dbReference type="PROSITE" id="PS50977"/>
    </source>
</evidence>
<proteinExistence type="predicted"/>
<dbReference type="GO" id="GO:0003677">
    <property type="term" value="F:DNA binding"/>
    <property type="evidence" value="ECO:0007669"/>
    <property type="project" value="UniProtKB-UniRule"/>
</dbReference>
<reference evidence="7 9" key="2">
    <citation type="submission" date="2020-08" db="EMBL/GenBank/DDBJ databases">
        <title>The isolate Caproiciproducens sp. 7D4C2 produces n-caproate at mildly acidic conditions from hexoses: genome and rBOX comparison with related strains and chain-elongating bacteria.</title>
        <authorList>
            <person name="Esquivel-Elizondo S."/>
            <person name="Bagci C."/>
            <person name="Temovska M."/>
            <person name="Jeon B.S."/>
            <person name="Bessarab I."/>
            <person name="Williams R.B.H."/>
            <person name="Huson D.H."/>
            <person name="Angenent L.T."/>
        </authorList>
    </citation>
    <scope>NUCLEOTIDE SEQUENCE [LARGE SCALE GENOMIC DNA]</scope>
    <source>
        <strain evidence="7 9">7D4C2</strain>
    </source>
</reference>
<dbReference type="Pfam" id="PF00440">
    <property type="entry name" value="TetR_N"/>
    <property type="match status" value="1"/>
</dbReference>
<organism evidence="6 8">
    <name type="scientific">Caproicibacter fermentans</name>
    <dbReference type="NCBI Taxonomy" id="2576756"/>
    <lineage>
        <taxon>Bacteria</taxon>
        <taxon>Bacillati</taxon>
        <taxon>Bacillota</taxon>
        <taxon>Clostridia</taxon>
        <taxon>Eubacteriales</taxon>
        <taxon>Acutalibacteraceae</taxon>
        <taxon>Caproicibacter</taxon>
    </lineage>
</organism>
<dbReference type="PROSITE" id="PS50977">
    <property type="entry name" value="HTH_TETR_2"/>
    <property type="match status" value="1"/>
</dbReference>
<dbReference type="EMBL" id="VWXL01000019">
    <property type="protein sequence ID" value="MVB10121.1"/>
    <property type="molecule type" value="Genomic_DNA"/>
</dbReference>
<dbReference type="PANTHER" id="PTHR47506">
    <property type="entry name" value="TRANSCRIPTIONAL REGULATORY PROTEIN"/>
    <property type="match status" value="1"/>
</dbReference>
<protein>
    <submittedName>
        <fullName evidence="6">Bacterial regulatory proteins, tetR family</fullName>
    </submittedName>
    <submittedName>
        <fullName evidence="7">TetR/AcrR family transcriptional regulator</fullName>
    </submittedName>
</protein>
<dbReference type="Proteomes" id="UP000515909">
    <property type="component" value="Chromosome"/>
</dbReference>
<keyword evidence="8" id="KW-1185">Reference proteome</keyword>
<dbReference type="KEGG" id="cfem:HCR03_16125"/>
<dbReference type="PANTHER" id="PTHR47506:SF1">
    <property type="entry name" value="HTH-TYPE TRANSCRIPTIONAL REGULATOR YJDC"/>
    <property type="match status" value="1"/>
</dbReference>
<evidence type="ECO:0000313" key="7">
    <source>
        <dbReference type="EMBL" id="QNK40190.1"/>
    </source>
</evidence>